<dbReference type="Pfam" id="PF01464">
    <property type="entry name" value="SLT"/>
    <property type="match status" value="1"/>
</dbReference>
<evidence type="ECO:0000256" key="2">
    <source>
        <dbReference type="SAM" id="SignalP"/>
    </source>
</evidence>
<comment type="caution">
    <text evidence="4">The sequence shown here is derived from an EMBL/GenBank/DDBJ whole genome shotgun (WGS) entry which is preliminary data.</text>
</comment>
<dbReference type="PANTHER" id="PTHR37423:SF2">
    <property type="entry name" value="MEMBRANE-BOUND LYTIC MUREIN TRANSGLYCOSYLASE C"/>
    <property type="match status" value="1"/>
</dbReference>
<keyword evidence="5" id="KW-1185">Reference proteome</keyword>
<proteinExistence type="inferred from homology"/>
<dbReference type="Gene3D" id="1.10.530.10">
    <property type="match status" value="1"/>
</dbReference>
<keyword evidence="2" id="KW-0732">Signal</keyword>
<accession>A0ABT4UFU3</accession>
<dbReference type="InterPro" id="IPR008258">
    <property type="entry name" value="Transglycosylase_SLT_dom_1"/>
</dbReference>
<protein>
    <submittedName>
        <fullName evidence="4">Lytic transglycosylase domain-containing protein</fullName>
    </submittedName>
</protein>
<dbReference type="CDD" id="cd16894">
    <property type="entry name" value="MltD-like"/>
    <property type="match status" value="1"/>
</dbReference>
<feature type="domain" description="Transglycosylase SLT" evidence="3">
    <location>
        <begin position="70"/>
        <end position="182"/>
    </location>
</feature>
<dbReference type="InterPro" id="IPR023346">
    <property type="entry name" value="Lysozyme-like_dom_sf"/>
</dbReference>
<sequence>MKKSGIIFFILMSIVSICANSQTHAVYFCGERIPMSNDFVYNKLMNVIRRQVSVVNLPSLREKTRSFFPIIERYLREHGLPQDLKYIPIVESGFVANAKSRVGAKGFWQFMPATAGQYGLQITDGFDEREDIFKSTKAACRLIRDYYNFIVKNRGVASWSLTAAAYNYGIGNVNNAIKKQGTDYFNMQLNEETSLYVYKIIAVKELFEYPEIYMKNFGYNIFDAKALPKPIKGGDDSDKDFQQVDLQQSEELFKKEVANVKYEYVLAYVDKIPKEFEDGGLITITLLEDLNTKIRFAGKGQSFSVPAWKVDGRIVADIGFGHDVILYDTDQEKGIDVDKLERKKRTNVVLKNVLHE</sequence>
<dbReference type="Proteomes" id="UP001210231">
    <property type="component" value="Unassembled WGS sequence"/>
</dbReference>
<gene>
    <name evidence="4" type="ORF">O3P16_02675</name>
</gene>
<reference evidence="4 5" key="1">
    <citation type="submission" date="2022-12" db="EMBL/GenBank/DDBJ databases">
        <title>Chitinophagaceae gen. sp. nov., a new member of the family Chitinophagaceae, isolated from soil in a chemical factory.</title>
        <authorList>
            <person name="Ke Z."/>
        </authorList>
    </citation>
    <scope>NUCLEOTIDE SEQUENCE [LARGE SCALE GENOMIC DNA]</scope>
    <source>
        <strain evidence="4 5">LY-5</strain>
    </source>
</reference>
<feature type="signal peptide" evidence="2">
    <location>
        <begin position="1"/>
        <end position="25"/>
    </location>
</feature>
<feature type="chain" id="PRO_5045800374" evidence="2">
    <location>
        <begin position="26"/>
        <end position="356"/>
    </location>
</feature>
<dbReference type="PANTHER" id="PTHR37423">
    <property type="entry name" value="SOLUBLE LYTIC MUREIN TRANSGLYCOSYLASE-RELATED"/>
    <property type="match status" value="1"/>
</dbReference>
<evidence type="ECO:0000313" key="5">
    <source>
        <dbReference type="Proteomes" id="UP001210231"/>
    </source>
</evidence>
<dbReference type="SUPFAM" id="SSF53955">
    <property type="entry name" value="Lysozyme-like"/>
    <property type="match status" value="1"/>
</dbReference>
<dbReference type="EMBL" id="JAQGEF010000002">
    <property type="protein sequence ID" value="MDA3613698.1"/>
    <property type="molecule type" value="Genomic_DNA"/>
</dbReference>
<evidence type="ECO:0000259" key="3">
    <source>
        <dbReference type="Pfam" id="PF01464"/>
    </source>
</evidence>
<organism evidence="4 5">
    <name type="scientific">Polluticaenibacter yanchengensis</name>
    <dbReference type="NCBI Taxonomy" id="3014562"/>
    <lineage>
        <taxon>Bacteria</taxon>
        <taxon>Pseudomonadati</taxon>
        <taxon>Bacteroidota</taxon>
        <taxon>Chitinophagia</taxon>
        <taxon>Chitinophagales</taxon>
        <taxon>Chitinophagaceae</taxon>
        <taxon>Polluticaenibacter</taxon>
    </lineage>
</organism>
<evidence type="ECO:0000256" key="1">
    <source>
        <dbReference type="ARBA" id="ARBA00007734"/>
    </source>
</evidence>
<name>A0ABT4UFU3_9BACT</name>
<evidence type="ECO:0000313" key="4">
    <source>
        <dbReference type="EMBL" id="MDA3613698.1"/>
    </source>
</evidence>
<comment type="similarity">
    <text evidence="1">Belongs to the transglycosylase Slt family.</text>
</comment>